<dbReference type="PANTHER" id="PTHR43235:SF1">
    <property type="entry name" value="GLUTAMINE AMIDOTRANSFERASE PB2B2.05-RELATED"/>
    <property type="match status" value="1"/>
</dbReference>
<dbReference type="GO" id="GO:0005829">
    <property type="term" value="C:cytosol"/>
    <property type="evidence" value="ECO:0007669"/>
    <property type="project" value="TreeGrafter"/>
</dbReference>
<proteinExistence type="predicted"/>
<dbReference type="Gene3D" id="3.40.50.880">
    <property type="match status" value="1"/>
</dbReference>
<dbReference type="PANTHER" id="PTHR43235">
    <property type="entry name" value="GLUTAMINE AMIDOTRANSFERASE PB2B2.05-RELATED"/>
    <property type="match status" value="1"/>
</dbReference>
<sequence length="262" mass="28808">MTTPLKIGLSARIYHPQPGADGLQSKTLQYLEQSVAHWVMSRDVMVLMIPTVLGDGMINRSSIRLADYARYLDGLVLQGGADLSPRSYGEEPLHQDWHGDAVRDAYEMELFHEFVEAGKPVLGICRGAQLINVALGGTLYQDIPSQLGVSHHLHRDYDSHAHDIVLTPDSLLAGLIGGQGGQGGKQVISIHHQAIRALGRGLLVEARASDDGLIEAVRLDDDNFVCGLQWHPEFHPPGAAHLLDCTPVLDRFLLRARDRSRR</sequence>
<keyword evidence="1" id="KW-0315">Glutamine amidotransferase</keyword>
<dbReference type="RefSeq" id="WP_120810116.1">
    <property type="nucleotide sequence ID" value="NZ_RBID01000013.1"/>
</dbReference>
<dbReference type="InterPro" id="IPR044668">
    <property type="entry name" value="PuuD-like"/>
</dbReference>
<dbReference type="PROSITE" id="PS51273">
    <property type="entry name" value="GATASE_TYPE_1"/>
    <property type="match status" value="1"/>
</dbReference>
<comment type="caution">
    <text evidence="1">The sequence shown here is derived from an EMBL/GenBank/DDBJ whole genome shotgun (WGS) entry which is preliminary data.</text>
</comment>
<dbReference type="SUPFAM" id="SSF52317">
    <property type="entry name" value="Class I glutamine amidotransferase-like"/>
    <property type="match status" value="1"/>
</dbReference>
<name>A0A495BGI5_VOGIN</name>
<dbReference type="GO" id="GO:0006598">
    <property type="term" value="P:polyamine catabolic process"/>
    <property type="evidence" value="ECO:0007669"/>
    <property type="project" value="TreeGrafter"/>
</dbReference>
<accession>A0A495BGI5</accession>
<dbReference type="Proteomes" id="UP000279384">
    <property type="component" value="Unassembled WGS sequence"/>
</dbReference>
<protein>
    <submittedName>
        <fullName evidence="1">Putative glutamine amidotransferase</fullName>
    </submittedName>
</protein>
<keyword evidence="1" id="KW-0808">Transferase</keyword>
<dbReference type="AlphaFoldDB" id="A0A495BGI5"/>
<dbReference type="GO" id="GO:0033969">
    <property type="term" value="F:gamma-glutamyl-gamma-aminobutyrate hydrolase activity"/>
    <property type="evidence" value="ECO:0007669"/>
    <property type="project" value="TreeGrafter"/>
</dbReference>
<reference evidence="1 2" key="1">
    <citation type="submission" date="2018-10" db="EMBL/GenBank/DDBJ databases">
        <title>Genomic Encyclopedia of Type Strains, Phase IV (KMG-IV): sequencing the most valuable type-strain genomes for metagenomic binning, comparative biology and taxonomic classification.</title>
        <authorList>
            <person name="Goeker M."/>
        </authorList>
    </citation>
    <scope>NUCLEOTIDE SEQUENCE [LARGE SCALE GENOMIC DNA]</scope>
    <source>
        <strain evidence="1 2">DSM 3303</strain>
    </source>
</reference>
<gene>
    <name evidence="1" type="ORF">C8E02_1271</name>
</gene>
<evidence type="ECO:0000313" key="1">
    <source>
        <dbReference type="EMBL" id="RKQ59931.1"/>
    </source>
</evidence>
<evidence type="ECO:0000313" key="2">
    <source>
        <dbReference type="Proteomes" id="UP000279384"/>
    </source>
</evidence>
<organism evidence="1 2">
    <name type="scientific">Vogesella indigofera</name>
    <name type="common">Pseudomonas indigofera</name>
    <dbReference type="NCBI Taxonomy" id="45465"/>
    <lineage>
        <taxon>Bacteria</taxon>
        <taxon>Pseudomonadati</taxon>
        <taxon>Pseudomonadota</taxon>
        <taxon>Betaproteobacteria</taxon>
        <taxon>Neisseriales</taxon>
        <taxon>Chromobacteriaceae</taxon>
        <taxon>Vogesella</taxon>
    </lineage>
</organism>
<dbReference type="InterPro" id="IPR011697">
    <property type="entry name" value="Peptidase_C26"/>
</dbReference>
<dbReference type="GO" id="GO:0016740">
    <property type="term" value="F:transferase activity"/>
    <property type="evidence" value="ECO:0007669"/>
    <property type="project" value="UniProtKB-KW"/>
</dbReference>
<dbReference type="CDD" id="cd01745">
    <property type="entry name" value="GATase1_2"/>
    <property type="match status" value="1"/>
</dbReference>
<dbReference type="InterPro" id="IPR029062">
    <property type="entry name" value="Class_I_gatase-like"/>
</dbReference>
<dbReference type="Pfam" id="PF07722">
    <property type="entry name" value="Peptidase_C26"/>
    <property type="match status" value="1"/>
</dbReference>
<dbReference type="EMBL" id="RBID01000013">
    <property type="protein sequence ID" value="RKQ59931.1"/>
    <property type="molecule type" value="Genomic_DNA"/>
</dbReference>